<evidence type="ECO:0000313" key="2">
    <source>
        <dbReference type="EMBL" id="EHR53869.1"/>
    </source>
</evidence>
<dbReference type="eggNOG" id="COG4758">
    <property type="taxonomic scope" value="Bacteria"/>
</dbReference>
<sequence>MASGFSRIRHGRLRHSIGFVSEAETGEAKVPDEQERLRNLRVSDAEREHVVQLLQQAIGRGLLDLDEFTERTDTALAARTRGELNAVLIDLPGLVHPDAATRGGHTSSPEASRAARGQRVELRAHGSSLVRKGRWFVPAELLVANKYGETKLDFSEAEIAAPVVHVELDAKWSAVRIVIPEQAAVDLNGLTELKWSAIDDKTNSAGKAGTPRFVFTGKVKGGSLSVRYPRRGWF</sequence>
<dbReference type="Pfam" id="PF08044">
    <property type="entry name" value="DUF1707"/>
    <property type="match status" value="1"/>
</dbReference>
<keyword evidence="3" id="KW-1185">Reference proteome</keyword>
<evidence type="ECO:0000259" key="1">
    <source>
        <dbReference type="Pfam" id="PF08044"/>
    </source>
</evidence>
<organism evidence="2 3">
    <name type="scientific">Saccharomonospora marina XMU15</name>
    <dbReference type="NCBI Taxonomy" id="882083"/>
    <lineage>
        <taxon>Bacteria</taxon>
        <taxon>Bacillati</taxon>
        <taxon>Actinomycetota</taxon>
        <taxon>Actinomycetes</taxon>
        <taxon>Pseudonocardiales</taxon>
        <taxon>Pseudonocardiaceae</taxon>
        <taxon>Saccharomonospora</taxon>
    </lineage>
</organism>
<reference evidence="2 3" key="1">
    <citation type="journal article" date="2012" name="Stand. Genomic Sci.">
        <title>Genome sequence of the ocean sediment bacterium Saccharomonospora marina type strain (XMU15(T)).</title>
        <authorList>
            <person name="Klenk H.P."/>
            <person name="Lu M."/>
            <person name="Lucas S."/>
            <person name="Lapidus A."/>
            <person name="Copeland A."/>
            <person name="Pitluck S."/>
            <person name="Goodwin L.A."/>
            <person name="Han C."/>
            <person name="Tapia R."/>
            <person name="Brambilla E.M."/>
            <person name="Potter G."/>
            <person name="Land M."/>
            <person name="Ivanova N."/>
            <person name="Rohde M."/>
            <person name="Goker M."/>
            <person name="Detter J.C."/>
            <person name="Li W.J."/>
            <person name="Kyrpides N.C."/>
            <person name="Woyke T."/>
        </authorList>
    </citation>
    <scope>NUCLEOTIDE SEQUENCE [LARGE SCALE GENOMIC DNA]</scope>
    <source>
        <strain evidence="2 3">XMU15</strain>
    </source>
</reference>
<dbReference type="AlphaFoldDB" id="H5XC65"/>
<accession>H5XC65</accession>
<dbReference type="PANTHER" id="PTHR40763">
    <property type="entry name" value="MEMBRANE PROTEIN-RELATED"/>
    <property type="match status" value="1"/>
</dbReference>
<dbReference type="InterPro" id="IPR012551">
    <property type="entry name" value="DUF1707_SHOCT-like"/>
</dbReference>
<dbReference type="Proteomes" id="UP000004926">
    <property type="component" value="Chromosome"/>
</dbReference>
<dbReference type="HOGENOM" id="CLU_075817_4_1_11"/>
<dbReference type="PANTHER" id="PTHR40763:SF5">
    <property type="entry name" value="MEMBRANE PROTEIN"/>
    <property type="match status" value="1"/>
</dbReference>
<dbReference type="STRING" id="882083.SacmaDRAFT_5755"/>
<gene>
    <name evidence="2" type="ORF">SacmaDRAFT_5755</name>
</gene>
<proteinExistence type="predicted"/>
<dbReference type="EMBL" id="CM001439">
    <property type="protein sequence ID" value="EHR53869.1"/>
    <property type="molecule type" value="Genomic_DNA"/>
</dbReference>
<feature type="domain" description="DUF1707" evidence="1">
    <location>
        <begin position="40"/>
        <end position="92"/>
    </location>
</feature>
<protein>
    <recommendedName>
        <fullName evidence="1">DUF1707 domain-containing protein</fullName>
    </recommendedName>
</protein>
<evidence type="ECO:0000313" key="3">
    <source>
        <dbReference type="Proteomes" id="UP000004926"/>
    </source>
</evidence>
<name>H5XC65_9PSEU</name>